<dbReference type="Proteomes" id="UP000203826">
    <property type="component" value="Segment"/>
</dbReference>
<accession>A0A0N9QA39</accession>
<feature type="transmembrane region" description="Helical" evidence="1">
    <location>
        <begin position="55"/>
        <end position="80"/>
    </location>
</feature>
<proteinExistence type="predicted"/>
<sequence length="94" mass="10632">MQVCAPAIVYIGFSLTHIIIDTFKQLYNSAFMKFLVMIVFTLVLNILCKKGLGIISWFIVFVPFIFMTIISSTLLFAFGLDPNSNTFIPKSKNN</sequence>
<dbReference type="EMBL" id="KT820662">
    <property type="protein sequence ID" value="ALH22971.1"/>
    <property type="molecule type" value="Genomic_DNA"/>
</dbReference>
<evidence type="ECO:0000313" key="2">
    <source>
        <dbReference type="EMBL" id="ALH22971.1"/>
    </source>
</evidence>
<feature type="transmembrane region" description="Helical" evidence="1">
    <location>
        <begin position="30"/>
        <end position="48"/>
    </location>
</feature>
<keyword evidence="1" id="KW-0812">Transmembrane</keyword>
<keyword evidence="3" id="KW-1185">Reference proteome</keyword>
<keyword evidence="1" id="KW-0472">Membrane</keyword>
<dbReference type="KEGG" id="vg:26048932"/>
<protein>
    <submittedName>
        <fullName evidence="2">Uncharacterized protein</fullName>
    </submittedName>
</protein>
<gene>
    <name evidence="2" type="ORF">ceV_065</name>
</gene>
<organism evidence="2 3">
    <name type="scientific">Chrysochromulina ericina virus CeV-01B</name>
    <dbReference type="NCBI Taxonomy" id="3070830"/>
    <lineage>
        <taxon>Viruses</taxon>
        <taxon>Varidnaviria</taxon>
        <taxon>Bamfordvirae</taxon>
        <taxon>Nucleocytoviricota</taxon>
        <taxon>Megaviricetes</taxon>
        <taxon>Imitervirales</taxon>
        <taxon>Mesomimiviridae</taxon>
        <taxon>Tethysvirus</taxon>
        <taxon>Tethysvirus raunefjordenense</taxon>
    </lineage>
</organism>
<name>A0A0N9QA39_9VIRU</name>
<evidence type="ECO:0000313" key="3">
    <source>
        <dbReference type="Proteomes" id="UP000203826"/>
    </source>
</evidence>
<reference evidence="2 3" key="1">
    <citation type="journal article" date="2015" name="Genome Announc.">
        <title>The 474-Kilobase-Pair Complete Genome Sequence of CeV-01B, a Virus Infecting Haptolina (Chrysochromulina) ericina (Prymnesiophyceae).</title>
        <authorList>
            <person name="Gallot-Lavallee L."/>
            <person name="Pagarete A."/>
            <person name="Legendre M."/>
            <person name="Santini S."/>
            <person name="Sandaa R.A."/>
            <person name="Himmelbauer H."/>
            <person name="Ogata H."/>
            <person name="Bratbak G."/>
            <person name="Claverie J.M."/>
        </authorList>
    </citation>
    <scope>NUCLEOTIDE SEQUENCE [LARGE SCALE GENOMIC DNA]</scope>
    <source>
        <strain evidence="2">CeV-01B</strain>
    </source>
</reference>
<keyword evidence="1" id="KW-1133">Transmembrane helix</keyword>
<evidence type="ECO:0000256" key="1">
    <source>
        <dbReference type="SAM" id="Phobius"/>
    </source>
</evidence>